<dbReference type="InterPro" id="IPR002893">
    <property type="entry name" value="Znf_MYND"/>
</dbReference>
<feature type="domain" description="MYND-type" evidence="5">
    <location>
        <begin position="33"/>
        <end position="72"/>
    </location>
</feature>
<dbReference type="PROSITE" id="PS50865">
    <property type="entry name" value="ZF_MYND_2"/>
    <property type="match status" value="1"/>
</dbReference>
<protein>
    <recommendedName>
        <fullName evidence="5">MYND-type domain-containing protein</fullName>
    </recommendedName>
</protein>
<dbReference type="OrthoDB" id="265717at2759"/>
<dbReference type="PROSITE" id="PS01360">
    <property type="entry name" value="ZF_MYND_1"/>
    <property type="match status" value="1"/>
</dbReference>
<dbReference type="Pfam" id="PF01753">
    <property type="entry name" value="zf-MYND"/>
    <property type="match status" value="1"/>
</dbReference>
<evidence type="ECO:0000256" key="4">
    <source>
        <dbReference type="PROSITE-ProRule" id="PRU00134"/>
    </source>
</evidence>
<keyword evidence="2 4" id="KW-0863">Zinc-finger</keyword>
<dbReference type="SUPFAM" id="SSF144232">
    <property type="entry name" value="HIT/MYND zinc finger-like"/>
    <property type="match status" value="1"/>
</dbReference>
<evidence type="ECO:0000259" key="5">
    <source>
        <dbReference type="PROSITE" id="PS50865"/>
    </source>
</evidence>
<sequence length="381" mass="43946">MPAKENLFAASARMSLAKKHPLKDPLLQEEPWCATCHSRPETRLLCCSRCHTAWYCSKDCQIADYREHKEDCLDVSKHWKFVEEEAASLRMTRFAGNDENLFEMRVGFFGEIEEMHDYIEARLGLMTTYVEAAFRVEIKSVWEKALHHALALLRLNATGPPPSPILSAAIFIPLILQRDDDTCDMIRFFINIDTEREEDMHEYFRMHSESKEGDWIYPREKNCRFLNFFDECADLTSPDQQMPFLLALLLVKCGIVATYNAISRSIKVFESTSGGQRIHEVQMIVKEMLVDESLVNIKSQRKQVDRLVCGIHRNNCVVLRTLLEPDSLTGYILSQEERGLDVSLSSGTMSLLVYCMRCMIRIPGTHDVLEEDFMKAGFYDD</sequence>
<evidence type="ECO:0000256" key="2">
    <source>
        <dbReference type="ARBA" id="ARBA00022771"/>
    </source>
</evidence>
<dbReference type="EMBL" id="BDSP01000087">
    <property type="protein sequence ID" value="GAX15113.1"/>
    <property type="molecule type" value="Genomic_DNA"/>
</dbReference>
<evidence type="ECO:0000256" key="1">
    <source>
        <dbReference type="ARBA" id="ARBA00022723"/>
    </source>
</evidence>
<organism evidence="6 7">
    <name type="scientific">Fistulifera solaris</name>
    <name type="common">Oleaginous diatom</name>
    <dbReference type="NCBI Taxonomy" id="1519565"/>
    <lineage>
        <taxon>Eukaryota</taxon>
        <taxon>Sar</taxon>
        <taxon>Stramenopiles</taxon>
        <taxon>Ochrophyta</taxon>
        <taxon>Bacillariophyta</taxon>
        <taxon>Bacillariophyceae</taxon>
        <taxon>Bacillariophycidae</taxon>
        <taxon>Naviculales</taxon>
        <taxon>Naviculaceae</taxon>
        <taxon>Fistulifera</taxon>
    </lineage>
</organism>
<reference evidence="6 7" key="1">
    <citation type="journal article" date="2015" name="Plant Cell">
        <title>Oil accumulation by the oleaginous diatom Fistulifera solaris as revealed by the genome and transcriptome.</title>
        <authorList>
            <person name="Tanaka T."/>
            <person name="Maeda Y."/>
            <person name="Veluchamy A."/>
            <person name="Tanaka M."/>
            <person name="Abida H."/>
            <person name="Marechal E."/>
            <person name="Bowler C."/>
            <person name="Muto M."/>
            <person name="Sunaga Y."/>
            <person name="Tanaka M."/>
            <person name="Yoshino T."/>
            <person name="Taniguchi T."/>
            <person name="Fukuda Y."/>
            <person name="Nemoto M."/>
            <person name="Matsumoto M."/>
            <person name="Wong P.S."/>
            <person name="Aburatani S."/>
            <person name="Fujibuchi W."/>
        </authorList>
    </citation>
    <scope>NUCLEOTIDE SEQUENCE [LARGE SCALE GENOMIC DNA]</scope>
    <source>
        <strain evidence="6 7">JPCC DA0580</strain>
    </source>
</reference>
<proteinExistence type="predicted"/>
<keyword evidence="1" id="KW-0479">Metal-binding</keyword>
<evidence type="ECO:0000256" key="3">
    <source>
        <dbReference type="ARBA" id="ARBA00022833"/>
    </source>
</evidence>
<dbReference type="InParanoid" id="A0A1Z5JM67"/>
<comment type="caution">
    <text evidence="6">The sequence shown here is derived from an EMBL/GenBank/DDBJ whole genome shotgun (WGS) entry which is preliminary data.</text>
</comment>
<dbReference type="GO" id="GO:0008270">
    <property type="term" value="F:zinc ion binding"/>
    <property type="evidence" value="ECO:0007669"/>
    <property type="project" value="UniProtKB-KW"/>
</dbReference>
<keyword evidence="7" id="KW-1185">Reference proteome</keyword>
<name>A0A1Z5JM67_FISSO</name>
<gene>
    <name evidence="6" type="ORF">FisN_12Lu376</name>
</gene>
<dbReference type="Proteomes" id="UP000198406">
    <property type="component" value="Unassembled WGS sequence"/>
</dbReference>
<evidence type="ECO:0000313" key="7">
    <source>
        <dbReference type="Proteomes" id="UP000198406"/>
    </source>
</evidence>
<keyword evidence="3" id="KW-0862">Zinc</keyword>
<dbReference type="Gene3D" id="6.10.140.2220">
    <property type="match status" value="1"/>
</dbReference>
<accession>A0A1Z5JM67</accession>
<evidence type="ECO:0000313" key="6">
    <source>
        <dbReference type="EMBL" id="GAX15113.1"/>
    </source>
</evidence>
<dbReference type="AlphaFoldDB" id="A0A1Z5JM67"/>